<dbReference type="GO" id="GO:0006607">
    <property type="term" value="P:NLS-bearing protein import into nucleus"/>
    <property type="evidence" value="ECO:0007669"/>
    <property type="project" value="TreeGrafter"/>
</dbReference>
<keyword evidence="6" id="KW-0811">Translocation</keyword>
<evidence type="ECO:0000256" key="9">
    <source>
        <dbReference type="ARBA" id="ARBA00060798"/>
    </source>
</evidence>
<dbReference type="GO" id="GO:0017056">
    <property type="term" value="F:structural constituent of nuclear pore"/>
    <property type="evidence" value="ECO:0007669"/>
    <property type="project" value="TreeGrafter"/>
</dbReference>
<dbReference type="FunFam" id="1.20.5.490:FF:000003">
    <property type="entry name" value="nucleoporin p54 isoform X1"/>
    <property type="match status" value="1"/>
</dbReference>
<evidence type="ECO:0000256" key="5">
    <source>
        <dbReference type="ARBA" id="ARBA00022927"/>
    </source>
</evidence>
<dbReference type="Pfam" id="PF13874">
    <property type="entry name" value="Nup54"/>
    <property type="match status" value="1"/>
</dbReference>
<proteinExistence type="inferred from homology"/>
<dbReference type="Gene3D" id="1.20.5.490">
    <property type="entry name" value="Single helix bin"/>
    <property type="match status" value="1"/>
</dbReference>
<dbReference type="InterPro" id="IPR025712">
    <property type="entry name" value="Nup54_alpha-helical_dom"/>
</dbReference>
<accession>A0A8S4A1Z7</accession>
<dbReference type="GO" id="GO:0051028">
    <property type="term" value="P:mRNA transport"/>
    <property type="evidence" value="ECO:0007669"/>
    <property type="project" value="UniProtKB-KW"/>
</dbReference>
<dbReference type="GO" id="GO:0006999">
    <property type="term" value="P:nuclear pore organization"/>
    <property type="evidence" value="ECO:0007669"/>
    <property type="project" value="TreeGrafter"/>
</dbReference>
<dbReference type="InterPro" id="IPR024864">
    <property type="entry name" value="Nup54/Nup57/Nup44"/>
</dbReference>
<dbReference type="AlphaFoldDB" id="A0A8S4A1Z7"/>
<dbReference type="InterPro" id="IPR040985">
    <property type="entry name" value="Nup54_C"/>
</dbReference>
<comment type="subcellular location">
    <subcellularLocation>
        <location evidence="1">Nucleus</location>
        <location evidence="1">Nuclear pore complex</location>
    </subcellularLocation>
</comment>
<evidence type="ECO:0000313" key="13">
    <source>
        <dbReference type="Proteomes" id="UP000678393"/>
    </source>
</evidence>
<evidence type="ECO:0000256" key="2">
    <source>
        <dbReference type="ARBA" id="ARBA00022448"/>
    </source>
</evidence>
<keyword evidence="8" id="KW-0539">Nucleus</keyword>
<evidence type="ECO:0000256" key="4">
    <source>
        <dbReference type="ARBA" id="ARBA00022816"/>
    </source>
</evidence>
<dbReference type="EMBL" id="CAJHNH020008168">
    <property type="protein sequence ID" value="CAG5135324.1"/>
    <property type="molecule type" value="Genomic_DNA"/>
</dbReference>
<protein>
    <recommendedName>
        <fullName evidence="14">Nucleoporin p54</fullName>
    </recommendedName>
</protein>
<keyword evidence="5" id="KW-0653">Protein transport</keyword>
<evidence type="ECO:0000256" key="6">
    <source>
        <dbReference type="ARBA" id="ARBA00023010"/>
    </source>
</evidence>
<feature type="domain" description="Nucleoporin Nup54 alpha-helical" evidence="10">
    <location>
        <begin position="359"/>
        <end position="497"/>
    </location>
</feature>
<comment type="similarity">
    <text evidence="9">Belongs to the NUP54 family.</text>
</comment>
<dbReference type="Gene3D" id="1.20.5.170">
    <property type="match status" value="1"/>
</dbReference>
<dbReference type="Proteomes" id="UP000678393">
    <property type="component" value="Unassembled WGS sequence"/>
</dbReference>
<dbReference type="GO" id="GO:0044613">
    <property type="term" value="C:nuclear pore central transport channel"/>
    <property type="evidence" value="ECO:0007669"/>
    <property type="project" value="TreeGrafter"/>
</dbReference>
<keyword evidence="4" id="KW-0509">mRNA transport</keyword>
<keyword evidence="13" id="KW-1185">Reference proteome</keyword>
<keyword evidence="2" id="KW-0813">Transport</keyword>
<evidence type="ECO:0000259" key="11">
    <source>
        <dbReference type="Pfam" id="PF18437"/>
    </source>
</evidence>
<evidence type="ECO:0000256" key="1">
    <source>
        <dbReference type="ARBA" id="ARBA00004567"/>
    </source>
</evidence>
<gene>
    <name evidence="12" type="ORF">CUNI_LOCUS20882</name>
</gene>
<evidence type="ECO:0000256" key="7">
    <source>
        <dbReference type="ARBA" id="ARBA00023132"/>
    </source>
</evidence>
<dbReference type="GO" id="GO:0036228">
    <property type="term" value="P:protein localization to nuclear inner membrane"/>
    <property type="evidence" value="ECO:0007669"/>
    <property type="project" value="TreeGrafter"/>
</dbReference>
<reference evidence="12" key="1">
    <citation type="submission" date="2021-04" db="EMBL/GenBank/DDBJ databases">
        <authorList>
            <consortium name="Molecular Ecology Group"/>
        </authorList>
    </citation>
    <scope>NUCLEOTIDE SEQUENCE</scope>
</reference>
<dbReference type="PANTHER" id="PTHR13000:SF0">
    <property type="entry name" value="NUCLEOPORIN P54"/>
    <property type="match status" value="1"/>
</dbReference>
<keyword evidence="3" id="KW-0677">Repeat</keyword>
<evidence type="ECO:0000256" key="8">
    <source>
        <dbReference type="ARBA" id="ARBA00023242"/>
    </source>
</evidence>
<evidence type="ECO:0000259" key="10">
    <source>
        <dbReference type="Pfam" id="PF13874"/>
    </source>
</evidence>
<dbReference type="OrthoDB" id="6162375at2759"/>
<name>A0A8S4A1Z7_9EUPU</name>
<organism evidence="12 13">
    <name type="scientific">Candidula unifasciata</name>
    <dbReference type="NCBI Taxonomy" id="100452"/>
    <lineage>
        <taxon>Eukaryota</taxon>
        <taxon>Metazoa</taxon>
        <taxon>Spiralia</taxon>
        <taxon>Lophotrochozoa</taxon>
        <taxon>Mollusca</taxon>
        <taxon>Gastropoda</taxon>
        <taxon>Heterobranchia</taxon>
        <taxon>Euthyneura</taxon>
        <taxon>Panpulmonata</taxon>
        <taxon>Eupulmonata</taxon>
        <taxon>Stylommatophora</taxon>
        <taxon>Helicina</taxon>
        <taxon>Helicoidea</taxon>
        <taxon>Geomitridae</taxon>
        <taxon>Candidula</taxon>
    </lineage>
</organism>
<keyword evidence="7" id="KW-0906">Nuclear pore complex</keyword>
<evidence type="ECO:0000313" key="12">
    <source>
        <dbReference type="EMBL" id="CAG5135324.1"/>
    </source>
</evidence>
<dbReference type="Pfam" id="PF18437">
    <property type="entry name" value="Nup54_C"/>
    <property type="match status" value="1"/>
</dbReference>
<feature type="domain" description="Nup54 C-terminal interacting" evidence="11">
    <location>
        <begin position="512"/>
        <end position="550"/>
    </location>
</feature>
<evidence type="ECO:0000256" key="3">
    <source>
        <dbReference type="ARBA" id="ARBA00022737"/>
    </source>
</evidence>
<comment type="caution">
    <text evidence="12">The sequence shown here is derived from an EMBL/GenBank/DDBJ whole genome shotgun (WGS) entry which is preliminary data.</text>
</comment>
<dbReference type="PANTHER" id="PTHR13000">
    <property type="entry name" value="NUCLEOPORIN P54"/>
    <property type="match status" value="1"/>
</dbReference>
<sequence length="560" mass="60254">MAFSFGSTTATSQPTLFGSTTTPATSTGFGGFGTSTGGFGSGLGTFGTATTSSTTGAGTGFGFGGFGTTTTAAPSSSLFGTFGTTSASPFSFSATTTTTPSGFGGFGTGTTGFGTGLTSTGTTGAFGGFGGGSAFGTTGSSAFGAPSGASTFGAPSGTGFFGAQPQNAQQQEEANLANVALAISLPQIYGDERDAIIAKWNQLQAYWGTGKGFYSINGVVEFKPENHFCRFKALGYHLIPKGSNELGQVALVLARKEEEVAAAQQQVVDTLHRILGSRPTLSVCVEGIKPLPEDRTEVVIYVLERPVQGPAKRVSANDLFNFLNQPAQKNQIATQLMVESILPKVGWTEEQLKEYLDKPPAGVDPLLWQQAKLDNPDPEKYIPVPMIGFKELHRRLKYQAEQTKLFQQRLDVISGDITQLQTQHSTMLAKLEDYKRKDLELGHRLLKVIVKQEIYRKMGFAIQAEEETLKVQLEQLQAELNHPTQFKGRLNELMSQMRMQTQMSSGRTDSTYQMDSETQAEIRLILKQQQDGLQHLIEIIKEDAADVHLIEQGLAKSRLK</sequence>
<evidence type="ECO:0008006" key="14">
    <source>
        <dbReference type="Google" id="ProtNLM"/>
    </source>
</evidence>